<evidence type="ECO:0008006" key="4">
    <source>
        <dbReference type="Google" id="ProtNLM"/>
    </source>
</evidence>
<keyword evidence="3" id="KW-1185">Reference proteome</keyword>
<evidence type="ECO:0000313" key="3">
    <source>
        <dbReference type="Proteomes" id="UP000069940"/>
    </source>
</evidence>
<dbReference type="EnsemblMetazoa" id="AALFPA23_009244.R12712">
    <property type="protein sequence ID" value="AALFPA23_009244.P12712"/>
    <property type="gene ID" value="AALFPA23_009244"/>
</dbReference>
<name>A0ABM1YHQ8_AEDAL</name>
<dbReference type="Proteomes" id="UP000069940">
    <property type="component" value="Unassembled WGS sequence"/>
</dbReference>
<protein>
    <recommendedName>
        <fullName evidence="4">Secreted protein</fullName>
    </recommendedName>
</protein>
<dbReference type="RefSeq" id="XP_062698429.1">
    <property type="nucleotide sequence ID" value="XM_062842445.1"/>
</dbReference>
<accession>A0ABM1YHQ8</accession>
<sequence length="161" mass="17724">MGCGPSNSAVAAVPADGDGTSNGTKNSYPPSEAFEIPLDDENPDSLIKKHPPLRLKRLEEHSTTPPSIEDLEGKLATAEVRRQQFLASRVQKTTTIDKTDNDENGDINAIREEDEPEASDAKEEDVKEVESNEADVIKVEEQEGEQENTKCDTQEEEQKES</sequence>
<proteinExistence type="predicted"/>
<dbReference type="GeneID" id="134283942"/>
<organism evidence="2 3">
    <name type="scientific">Aedes albopictus</name>
    <name type="common">Asian tiger mosquito</name>
    <name type="synonym">Stegomyia albopicta</name>
    <dbReference type="NCBI Taxonomy" id="7160"/>
    <lineage>
        <taxon>Eukaryota</taxon>
        <taxon>Metazoa</taxon>
        <taxon>Ecdysozoa</taxon>
        <taxon>Arthropoda</taxon>
        <taxon>Hexapoda</taxon>
        <taxon>Insecta</taxon>
        <taxon>Pterygota</taxon>
        <taxon>Neoptera</taxon>
        <taxon>Endopterygota</taxon>
        <taxon>Diptera</taxon>
        <taxon>Nematocera</taxon>
        <taxon>Culicoidea</taxon>
        <taxon>Culicidae</taxon>
        <taxon>Culicinae</taxon>
        <taxon>Aedini</taxon>
        <taxon>Aedes</taxon>
        <taxon>Stegomyia</taxon>
    </lineage>
</organism>
<reference evidence="2" key="2">
    <citation type="submission" date="2025-05" db="UniProtKB">
        <authorList>
            <consortium name="EnsemblMetazoa"/>
        </authorList>
    </citation>
    <scope>IDENTIFICATION</scope>
    <source>
        <strain evidence="2">Foshan</strain>
    </source>
</reference>
<feature type="region of interest" description="Disordered" evidence="1">
    <location>
        <begin position="1"/>
        <end position="72"/>
    </location>
</feature>
<feature type="compositionally biased region" description="Basic and acidic residues" evidence="1">
    <location>
        <begin position="119"/>
        <end position="153"/>
    </location>
</feature>
<evidence type="ECO:0000256" key="1">
    <source>
        <dbReference type="SAM" id="MobiDB-lite"/>
    </source>
</evidence>
<reference evidence="3" key="1">
    <citation type="journal article" date="2015" name="Proc. Natl. Acad. Sci. U.S.A.">
        <title>Genome sequence of the Asian Tiger mosquito, Aedes albopictus, reveals insights into its biology, genetics, and evolution.</title>
        <authorList>
            <person name="Chen X.G."/>
            <person name="Jiang X."/>
            <person name="Gu J."/>
            <person name="Xu M."/>
            <person name="Wu Y."/>
            <person name="Deng Y."/>
            <person name="Zhang C."/>
            <person name="Bonizzoni M."/>
            <person name="Dermauw W."/>
            <person name="Vontas J."/>
            <person name="Armbruster P."/>
            <person name="Huang X."/>
            <person name="Yang Y."/>
            <person name="Zhang H."/>
            <person name="He W."/>
            <person name="Peng H."/>
            <person name="Liu Y."/>
            <person name="Wu K."/>
            <person name="Chen J."/>
            <person name="Lirakis M."/>
            <person name="Topalis P."/>
            <person name="Van Leeuwen T."/>
            <person name="Hall A.B."/>
            <person name="Jiang X."/>
            <person name="Thorpe C."/>
            <person name="Mueller R.L."/>
            <person name="Sun C."/>
            <person name="Waterhouse R.M."/>
            <person name="Yan G."/>
            <person name="Tu Z.J."/>
            <person name="Fang X."/>
            <person name="James A.A."/>
        </authorList>
    </citation>
    <scope>NUCLEOTIDE SEQUENCE [LARGE SCALE GENOMIC DNA]</scope>
    <source>
        <strain evidence="3">Foshan</strain>
    </source>
</reference>
<evidence type="ECO:0000313" key="2">
    <source>
        <dbReference type="EnsemblMetazoa" id="AALFPA23_009244.P12712"/>
    </source>
</evidence>
<feature type="compositionally biased region" description="Polar residues" evidence="1">
    <location>
        <begin position="19"/>
        <end position="29"/>
    </location>
</feature>
<feature type="region of interest" description="Disordered" evidence="1">
    <location>
        <begin position="87"/>
        <end position="161"/>
    </location>
</feature>